<organism evidence="2 3">
    <name type="scientific">Pelagibacterium lentulum</name>
    <dbReference type="NCBI Taxonomy" id="2029865"/>
    <lineage>
        <taxon>Bacteria</taxon>
        <taxon>Pseudomonadati</taxon>
        <taxon>Pseudomonadota</taxon>
        <taxon>Alphaproteobacteria</taxon>
        <taxon>Hyphomicrobiales</taxon>
        <taxon>Devosiaceae</taxon>
        <taxon>Pelagibacterium</taxon>
    </lineage>
</organism>
<feature type="region of interest" description="Disordered" evidence="1">
    <location>
        <begin position="1"/>
        <end position="20"/>
    </location>
</feature>
<accession>A0A916RQZ4</accession>
<evidence type="ECO:0000256" key="1">
    <source>
        <dbReference type="SAM" id="MobiDB-lite"/>
    </source>
</evidence>
<dbReference type="Proteomes" id="UP000596977">
    <property type="component" value="Unassembled WGS sequence"/>
</dbReference>
<keyword evidence="3" id="KW-1185">Reference proteome</keyword>
<comment type="caution">
    <text evidence="2">The sequence shown here is derived from an EMBL/GenBank/DDBJ whole genome shotgun (WGS) entry which is preliminary data.</text>
</comment>
<protein>
    <submittedName>
        <fullName evidence="2">Uncharacterized protein</fullName>
    </submittedName>
</protein>
<reference evidence="2 3" key="1">
    <citation type="journal article" date="2014" name="Int. J. Syst. Evol. Microbiol.">
        <title>Complete genome sequence of Corynebacterium casei LMG S-19264T (=DSM 44701T), isolated from a smear-ripened cheese.</title>
        <authorList>
            <consortium name="US DOE Joint Genome Institute (JGI-PGF)"/>
            <person name="Walter F."/>
            <person name="Albersmeier A."/>
            <person name="Kalinowski J."/>
            <person name="Ruckert C."/>
        </authorList>
    </citation>
    <scope>NUCLEOTIDE SEQUENCE [LARGE SCALE GENOMIC DNA]</scope>
    <source>
        <strain evidence="2 3">CGMCC 1.15896</strain>
    </source>
</reference>
<dbReference type="EMBL" id="BMKB01000010">
    <property type="protein sequence ID" value="GGA63792.1"/>
    <property type="molecule type" value="Genomic_DNA"/>
</dbReference>
<sequence length="61" mass="6636">MTVGFQLSGMKTKEGSEGYDSCDGSDSFAMHIRSKTILATAKAHPGPLLHIIRENNCQNCH</sequence>
<proteinExistence type="predicted"/>
<evidence type="ECO:0000313" key="2">
    <source>
        <dbReference type="EMBL" id="GGA63792.1"/>
    </source>
</evidence>
<dbReference type="AlphaFoldDB" id="A0A916RQZ4"/>
<evidence type="ECO:0000313" key="3">
    <source>
        <dbReference type="Proteomes" id="UP000596977"/>
    </source>
</evidence>
<gene>
    <name evidence="2" type="ORF">GCM10011499_37710</name>
</gene>
<name>A0A916RQZ4_9HYPH</name>